<evidence type="ECO:0000259" key="2">
    <source>
        <dbReference type="PROSITE" id="PS50853"/>
    </source>
</evidence>
<dbReference type="InterPro" id="IPR013783">
    <property type="entry name" value="Ig-like_fold"/>
</dbReference>
<name>A0ABX1TNH6_9GAMM</name>
<keyword evidence="4" id="KW-1185">Reference proteome</keyword>
<accession>A0ABX1TNH6</accession>
<dbReference type="InterPro" id="IPR036116">
    <property type="entry name" value="FN3_sf"/>
</dbReference>
<dbReference type="PANTHER" id="PTHR36842">
    <property type="entry name" value="PROTEIN TOLB HOMOLOG"/>
    <property type="match status" value="1"/>
</dbReference>
<dbReference type="SMART" id="SM00089">
    <property type="entry name" value="PKD"/>
    <property type="match status" value="2"/>
</dbReference>
<dbReference type="Gene3D" id="2.60.120.200">
    <property type="match status" value="1"/>
</dbReference>
<evidence type="ECO:0000313" key="3">
    <source>
        <dbReference type="EMBL" id="NMQ20978.1"/>
    </source>
</evidence>
<dbReference type="SUPFAM" id="SSF49265">
    <property type="entry name" value="Fibronectin type III"/>
    <property type="match status" value="1"/>
</dbReference>
<comment type="caution">
    <text evidence="3">The sequence shown here is derived from an EMBL/GenBank/DDBJ whole genome shotgun (WGS) entry which is preliminary data.</text>
</comment>
<dbReference type="CDD" id="cd00063">
    <property type="entry name" value="FN3"/>
    <property type="match status" value="1"/>
</dbReference>
<gene>
    <name evidence="3" type="ORF">E4P82_18340</name>
</gene>
<dbReference type="Gene3D" id="2.60.40.10">
    <property type="entry name" value="Immunoglobulins"/>
    <property type="match status" value="3"/>
</dbReference>
<sequence>MCIWRLEMSIRFRSTELNPIPRLLGWLGLILMCCFTSTVFAGQVTLAWDASSSPDVGGYKVVYGQSSGAYTSEVDVGKQTSNTVANLDDSKTYYFAVRAYNTDKTVESADSNEVSKSFSTTTSSSSTTLPSPWIDMDIGNVGQAGSASYTSGAFTLNGSGDDIWNVADAFHFAYQPLNGDGSIMTRVTSIANTNSWAKAGVMIRESLDANARHAMVAVTAGNGVAFQRRTTTGGSSVHTAGAVISAPYWVKLTRTGNAFTAYQSVDGTNWAQIGSATISMATSVYVGLVVTSHNNGALNTSVLDNVSVQTSGTSPSTVQYTFDSQPSGLNLTYDGASRATPFTVDAEVGSQHTISAPASQSNYNFGTWSDGGAATHAITIGASPQTITANYVVATPAPTADFSADHTSGPAQLKVQFTDKSTNATAWSWNFGDNTNTTSDQHPSHTYTKAGTYTVTLTASNTTGSNVQTKTGYIKVTEPEPVANFSVGATTGTTATVFNFFDSSTGIPTSWSWNFQHNTDSSTSFTRTDQNPMVTFPKVGTYTVTLTVTPGSSTATKQISVTEAPPLADFGVNLTDGSISTPFKFTDNSKGTIKNLVVEIHQ</sequence>
<dbReference type="InterPro" id="IPR035986">
    <property type="entry name" value="PKD_dom_sf"/>
</dbReference>
<dbReference type="InterPro" id="IPR000601">
    <property type="entry name" value="PKD_dom"/>
</dbReference>
<dbReference type="Pfam" id="PF18911">
    <property type="entry name" value="PKD_4"/>
    <property type="match status" value="2"/>
</dbReference>
<dbReference type="CDD" id="cd00146">
    <property type="entry name" value="PKD"/>
    <property type="match status" value="2"/>
</dbReference>
<dbReference type="PROSITE" id="PS50093">
    <property type="entry name" value="PKD"/>
    <property type="match status" value="2"/>
</dbReference>
<dbReference type="PANTHER" id="PTHR36842:SF1">
    <property type="entry name" value="PROTEIN TOLB"/>
    <property type="match status" value="1"/>
</dbReference>
<evidence type="ECO:0000259" key="1">
    <source>
        <dbReference type="PROSITE" id="PS50093"/>
    </source>
</evidence>
<evidence type="ECO:0000313" key="4">
    <source>
        <dbReference type="Proteomes" id="UP000760480"/>
    </source>
</evidence>
<feature type="domain" description="PKD" evidence="1">
    <location>
        <begin position="481"/>
        <end position="562"/>
    </location>
</feature>
<dbReference type="InterPro" id="IPR013320">
    <property type="entry name" value="ConA-like_dom_sf"/>
</dbReference>
<dbReference type="SUPFAM" id="SSF49299">
    <property type="entry name" value="PKD domain"/>
    <property type="match status" value="2"/>
</dbReference>
<proteinExistence type="predicted"/>
<reference evidence="3 4" key="1">
    <citation type="submission" date="2019-03" db="EMBL/GenBank/DDBJ databases">
        <title>Metabolic reconstructions from genomes of highly enriched 'Candidatus Accumulibacter' and 'Candidatus Competibacter' bioreactor populations.</title>
        <authorList>
            <person name="Annavajhala M.K."/>
            <person name="Welles L."/>
            <person name="Abbas B."/>
            <person name="Sorokin D."/>
            <person name="Park H."/>
            <person name="Van Loosdrecht M."/>
            <person name="Chandran K."/>
        </authorList>
    </citation>
    <scope>NUCLEOTIDE SEQUENCE [LARGE SCALE GENOMIC DNA]</scope>
    <source>
        <strain evidence="3 4">SBR_G</strain>
    </source>
</reference>
<feature type="domain" description="Fibronectin type-III" evidence="2">
    <location>
        <begin position="27"/>
        <end position="124"/>
    </location>
</feature>
<dbReference type="EMBL" id="SPMZ01000071">
    <property type="protein sequence ID" value="NMQ20978.1"/>
    <property type="molecule type" value="Genomic_DNA"/>
</dbReference>
<dbReference type="Proteomes" id="UP000760480">
    <property type="component" value="Unassembled WGS sequence"/>
</dbReference>
<protein>
    <submittedName>
        <fullName evidence="3">PKD domain-containing protein</fullName>
    </submittedName>
</protein>
<feature type="domain" description="PKD" evidence="1">
    <location>
        <begin position="421"/>
        <end position="477"/>
    </location>
</feature>
<organism evidence="3 4">
    <name type="scientific">Candidatus Competibacter phosphatis</name>
    <dbReference type="NCBI Taxonomy" id="221280"/>
    <lineage>
        <taxon>Bacteria</taxon>
        <taxon>Pseudomonadati</taxon>
        <taxon>Pseudomonadota</taxon>
        <taxon>Gammaproteobacteria</taxon>
        <taxon>Candidatus Competibacteraceae</taxon>
        <taxon>Candidatus Competibacter</taxon>
    </lineage>
</organism>
<dbReference type="InterPro" id="IPR003961">
    <property type="entry name" value="FN3_dom"/>
</dbReference>
<dbReference type="InterPro" id="IPR022409">
    <property type="entry name" value="PKD/Chitinase_dom"/>
</dbReference>
<dbReference type="PROSITE" id="PS50853">
    <property type="entry name" value="FN3"/>
    <property type="match status" value="1"/>
</dbReference>
<dbReference type="SUPFAM" id="SSF49899">
    <property type="entry name" value="Concanavalin A-like lectins/glucanases"/>
    <property type="match status" value="1"/>
</dbReference>